<proteinExistence type="predicted"/>
<dbReference type="Proteomes" id="UP000037962">
    <property type="component" value="Unassembled WGS sequence"/>
</dbReference>
<evidence type="ECO:0000313" key="5">
    <source>
        <dbReference type="Proteomes" id="UP000037962"/>
    </source>
</evidence>
<dbReference type="RefSeq" id="WP_054173229.1">
    <property type="nucleotide sequence ID" value="NZ_LJFQ01000044.1"/>
</dbReference>
<name>A0ABR5LIF9_9MYCO</name>
<feature type="non-terminal residue" evidence="4">
    <location>
        <position position="1"/>
    </location>
</feature>
<dbReference type="Gene3D" id="3.40.50.980">
    <property type="match status" value="2"/>
</dbReference>
<evidence type="ECO:0000256" key="1">
    <source>
        <dbReference type="ARBA" id="ARBA00022450"/>
    </source>
</evidence>
<evidence type="ECO:0000256" key="2">
    <source>
        <dbReference type="ARBA" id="ARBA00022553"/>
    </source>
</evidence>
<gene>
    <name evidence="4" type="ORF">AN912_30555</name>
</gene>
<accession>A0ABR5LIF9</accession>
<organism evidence="4 5">
    <name type="scientific">Mycobacteroides immunogenum</name>
    <dbReference type="NCBI Taxonomy" id="83262"/>
    <lineage>
        <taxon>Bacteria</taxon>
        <taxon>Bacillati</taxon>
        <taxon>Actinomycetota</taxon>
        <taxon>Actinomycetes</taxon>
        <taxon>Mycobacteriales</taxon>
        <taxon>Mycobacteriaceae</taxon>
        <taxon>Mycobacteroides</taxon>
    </lineage>
</organism>
<evidence type="ECO:0000259" key="3">
    <source>
        <dbReference type="Pfam" id="PF00501"/>
    </source>
</evidence>
<protein>
    <submittedName>
        <fullName evidence="4">Peptide synthetase</fullName>
    </submittedName>
</protein>
<feature type="domain" description="AMP-dependent synthetase/ligase" evidence="3">
    <location>
        <begin position="8"/>
        <end position="102"/>
    </location>
</feature>
<evidence type="ECO:0000313" key="4">
    <source>
        <dbReference type="EMBL" id="KPG18321.1"/>
    </source>
</evidence>
<dbReference type="PANTHER" id="PTHR44845">
    <property type="entry name" value="CARRIER DOMAIN-CONTAINING PROTEIN"/>
    <property type="match status" value="1"/>
</dbReference>
<dbReference type="PANTHER" id="PTHR44845:SF6">
    <property type="entry name" value="BETA-ALANINE-ACTIVATING ENZYME"/>
    <property type="match status" value="1"/>
</dbReference>
<keyword evidence="2" id="KW-0597">Phosphoprotein</keyword>
<dbReference type="EMBL" id="LJFS01000109">
    <property type="protein sequence ID" value="KPG18321.1"/>
    <property type="molecule type" value="Genomic_DNA"/>
</dbReference>
<keyword evidence="5" id="KW-1185">Reference proteome</keyword>
<comment type="caution">
    <text evidence="4">The sequence shown here is derived from an EMBL/GenBank/DDBJ whole genome shotgun (WGS) entry which is preliminary data.</text>
</comment>
<dbReference type="InterPro" id="IPR000873">
    <property type="entry name" value="AMP-dep_synth/lig_dom"/>
</dbReference>
<keyword evidence="1" id="KW-0596">Phosphopantetheine</keyword>
<reference evidence="4 5" key="1">
    <citation type="submission" date="2015-09" db="EMBL/GenBank/DDBJ databases">
        <title>Genome Sequences of Mycobacterium immunogenum Isolates, Recuperated from a Chloraminated Drinking Water Distribution System Simulator Subjected to Episodes of Nitrification.</title>
        <authorList>
            <person name="Gomez-Alvarez V."/>
            <person name="Revetta R.P."/>
        </authorList>
    </citation>
    <scope>NUCLEOTIDE SEQUENCE [LARGE SCALE GENOMIC DNA]</scope>
    <source>
        <strain evidence="4 5">H076</strain>
    </source>
</reference>
<sequence>SIPELFGRWVVRDPGAVAVSCGGRAVTYRGLDEASNRLAHVLVGHGAGPGRRVALLFSRSVEAVVAILAVLKTGAAYVPIDPSVPDARLGFVLSDAEPVVAVSTAVLAG</sequence>
<dbReference type="Pfam" id="PF00501">
    <property type="entry name" value="AMP-binding"/>
    <property type="match status" value="1"/>
</dbReference>
<dbReference type="SUPFAM" id="SSF56801">
    <property type="entry name" value="Acetyl-CoA synthetase-like"/>
    <property type="match status" value="1"/>
</dbReference>
<feature type="non-terminal residue" evidence="4">
    <location>
        <position position="109"/>
    </location>
</feature>